<evidence type="ECO:0000256" key="12">
    <source>
        <dbReference type="RuleBase" id="RU003557"/>
    </source>
</evidence>
<keyword evidence="7" id="KW-0443">Lipid metabolism</keyword>
<keyword evidence="9 12" id="KW-0012">Acyltransferase</keyword>
<evidence type="ECO:0000256" key="8">
    <source>
        <dbReference type="ARBA" id="ARBA00023140"/>
    </source>
</evidence>
<dbReference type="STRING" id="1806994.A0A507BTD0"/>
<dbReference type="InterPro" id="IPR002155">
    <property type="entry name" value="Thiolase"/>
</dbReference>
<dbReference type="GO" id="GO:0010124">
    <property type="term" value="P:phenylacetate catabolic process"/>
    <property type="evidence" value="ECO:0007669"/>
    <property type="project" value="TreeGrafter"/>
</dbReference>
<dbReference type="Proteomes" id="UP000319731">
    <property type="component" value="Unassembled WGS sequence"/>
</dbReference>
<evidence type="ECO:0000313" key="15">
    <source>
        <dbReference type="EMBL" id="TPX30541.1"/>
    </source>
</evidence>
<dbReference type="Pfam" id="PF00108">
    <property type="entry name" value="Thiolase_N"/>
    <property type="match status" value="1"/>
</dbReference>
<dbReference type="EMBL" id="QEAO01000065">
    <property type="protein sequence ID" value="TPX30541.1"/>
    <property type="molecule type" value="Genomic_DNA"/>
</dbReference>
<proteinExistence type="inferred from homology"/>
<dbReference type="InterPro" id="IPR020613">
    <property type="entry name" value="Thiolase_CS"/>
</dbReference>
<dbReference type="PROSITE" id="PS00099">
    <property type="entry name" value="THIOLASE_3"/>
    <property type="match status" value="1"/>
</dbReference>
<keyword evidence="6" id="KW-0809">Transit peptide</keyword>
<evidence type="ECO:0000256" key="10">
    <source>
        <dbReference type="ARBA" id="ARBA00024073"/>
    </source>
</evidence>
<name>A0A507BTD0_9FUNG</name>
<dbReference type="OrthoDB" id="5404651at2759"/>
<dbReference type="FunFam" id="3.40.47.10:FF:000010">
    <property type="entry name" value="Acetyl-CoA acetyltransferase (Thiolase)"/>
    <property type="match status" value="1"/>
</dbReference>
<comment type="catalytic activity">
    <reaction evidence="11">
        <text>an acyl-CoA + acetyl-CoA = a 3-oxoacyl-CoA + CoA</text>
        <dbReference type="Rhea" id="RHEA:21564"/>
        <dbReference type="ChEBI" id="CHEBI:57287"/>
        <dbReference type="ChEBI" id="CHEBI:57288"/>
        <dbReference type="ChEBI" id="CHEBI:58342"/>
        <dbReference type="ChEBI" id="CHEBI:90726"/>
        <dbReference type="EC" id="2.3.1.16"/>
    </reaction>
</comment>
<dbReference type="EC" id="2.3.1.16" evidence="10"/>
<comment type="pathway">
    <text evidence="2">Lipid metabolism; fatty acid metabolism.</text>
</comment>
<evidence type="ECO:0000259" key="13">
    <source>
        <dbReference type="Pfam" id="PF00108"/>
    </source>
</evidence>
<dbReference type="InterPro" id="IPR050215">
    <property type="entry name" value="Thiolase-like_sf_Thiolase"/>
</dbReference>
<accession>A0A507BTD0</accession>
<dbReference type="CDD" id="cd00751">
    <property type="entry name" value="thiolase"/>
    <property type="match status" value="1"/>
</dbReference>
<gene>
    <name evidence="15" type="ORF">SmJEL517_g05926</name>
</gene>
<dbReference type="RefSeq" id="XP_031022183.1">
    <property type="nucleotide sequence ID" value="XM_031171852.1"/>
</dbReference>
<sequence length="555" mass="59086">MALHKSKVNVKHPDDVVIVCAIRTAITKGKRGPLRDTQAETLFQKILEGVIKKTGIKPELVEDIHVGNTIKQSIGAMEFRMAALAAGFPETTSLAATNRACSSGLQATHYIAAAIATGTIEIGIGAGVESMSNGYGDRAPAVVSEKILRANPVVADALIPMGITSENVAADFNISRQKQDEFSVMSHKKAAAAQKAGYFKEEIWPIEVEMMQSDGSKKRVVVADDDGIRADTTLEGLSKLKPAFKAGGSTTAGNASQVSDGAAAVLMMKRKKAQELGLPVLATFAAFATIGVPPRVMGIGPAYAIPKVLAHAGLTKDDIDIFEINEAFASQAVYSIDKLGLDYSKVNPKGGAIAIGHPLGCTGARQIATIIPELRRQGKKIGVTSMCMGGGMGGANHSIKIEEDSDRSQLIITLSSSVVLSLTIDNLEVYPYSNIEVAVDDGNSQSHLATNGEEPSEEDENDLIMFAAPTKKTKPNYSPNDRALQKMADLAFNESFVMSNTQIGKSCVASIIPVPSLVDARVLTKEIVQTMDLVDDSLWIVLLLFDEEITPRVYS</sequence>
<dbReference type="InterPro" id="IPR020610">
    <property type="entry name" value="Thiolase_AS"/>
</dbReference>
<dbReference type="InterPro" id="IPR020616">
    <property type="entry name" value="Thiolase_N"/>
</dbReference>
<evidence type="ECO:0000256" key="4">
    <source>
        <dbReference type="ARBA" id="ARBA00022679"/>
    </source>
</evidence>
<dbReference type="PANTHER" id="PTHR43853">
    <property type="entry name" value="3-KETOACYL-COA THIOLASE, PEROXISOMAL"/>
    <property type="match status" value="1"/>
</dbReference>
<dbReference type="GO" id="GO:0006635">
    <property type="term" value="P:fatty acid beta-oxidation"/>
    <property type="evidence" value="ECO:0007669"/>
    <property type="project" value="TreeGrafter"/>
</dbReference>
<protein>
    <recommendedName>
        <fullName evidence="10">acetyl-CoA C-acyltransferase</fullName>
        <ecNumber evidence="10">2.3.1.16</ecNumber>
    </recommendedName>
</protein>
<dbReference type="GO" id="GO:0005777">
    <property type="term" value="C:peroxisome"/>
    <property type="evidence" value="ECO:0007669"/>
    <property type="project" value="UniProtKB-SubCell"/>
</dbReference>
<dbReference type="Gene3D" id="3.40.47.10">
    <property type="match status" value="2"/>
</dbReference>
<dbReference type="AlphaFoldDB" id="A0A507BTD0"/>
<evidence type="ECO:0000256" key="1">
    <source>
        <dbReference type="ARBA" id="ARBA00004275"/>
    </source>
</evidence>
<keyword evidence="8" id="KW-0576">Peroxisome</keyword>
<evidence type="ECO:0000256" key="6">
    <source>
        <dbReference type="ARBA" id="ARBA00022946"/>
    </source>
</evidence>
<feature type="domain" description="Thiolase C-terminal" evidence="14">
    <location>
        <begin position="279"/>
        <end position="395"/>
    </location>
</feature>
<evidence type="ECO:0000259" key="14">
    <source>
        <dbReference type="Pfam" id="PF02803"/>
    </source>
</evidence>
<organism evidence="15 16">
    <name type="scientific">Synchytrium microbalum</name>
    <dbReference type="NCBI Taxonomy" id="1806994"/>
    <lineage>
        <taxon>Eukaryota</taxon>
        <taxon>Fungi</taxon>
        <taxon>Fungi incertae sedis</taxon>
        <taxon>Chytridiomycota</taxon>
        <taxon>Chytridiomycota incertae sedis</taxon>
        <taxon>Chytridiomycetes</taxon>
        <taxon>Synchytriales</taxon>
        <taxon>Synchytriaceae</taxon>
        <taxon>Synchytrium</taxon>
    </lineage>
</organism>
<evidence type="ECO:0000313" key="16">
    <source>
        <dbReference type="Proteomes" id="UP000319731"/>
    </source>
</evidence>
<dbReference type="PROSITE" id="PS00737">
    <property type="entry name" value="THIOLASE_2"/>
    <property type="match status" value="1"/>
</dbReference>
<dbReference type="InterPro" id="IPR016039">
    <property type="entry name" value="Thiolase-like"/>
</dbReference>
<evidence type="ECO:0000256" key="3">
    <source>
        <dbReference type="ARBA" id="ARBA00010982"/>
    </source>
</evidence>
<evidence type="ECO:0000256" key="5">
    <source>
        <dbReference type="ARBA" id="ARBA00022832"/>
    </source>
</evidence>
<evidence type="ECO:0000256" key="11">
    <source>
        <dbReference type="ARBA" id="ARBA00047605"/>
    </source>
</evidence>
<comment type="similarity">
    <text evidence="3 12">Belongs to the thiolase-like superfamily. Thiolase family.</text>
</comment>
<evidence type="ECO:0000256" key="7">
    <source>
        <dbReference type="ARBA" id="ARBA00023098"/>
    </source>
</evidence>
<evidence type="ECO:0000256" key="2">
    <source>
        <dbReference type="ARBA" id="ARBA00004872"/>
    </source>
</evidence>
<dbReference type="SUPFAM" id="SSF53901">
    <property type="entry name" value="Thiolase-like"/>
    <property type="match status" value="2"/>
</dbReference>
<keyword evidence="4 12" id="KW-0808">Transferase</keyword>
<comment type="caution">
    <text evidence="15">The sequence shown here is derived from an EMBL/GenBank/DDBJ whole genome shotgun (WGS) entry which is preliminary data.</text>
</comment>
<keyword evidence="5" id="KW-0276">Fatty acid metabolism</keyword>
<dbReference type="PANTHER" id="PTHR43853:SF8">
    <property type="entry name" value="3-KETOACYL-COA THIOLASE, PEROXISOMAL"/>
    <property type="match status" value="1"/>
</dbReference>
<dbReference type="NCBIfam" id="TIGR01930">
    <property type="entry name" value="AcCoA-C-Actrans"/>
    <property type="match status" value="1"/>
</dbReference>
<keyword evidence="16" id="KW-1185">Reference proteome</keyword>
<evidence type="ECO:0000256" key="9">
    <source>
        <dbReference type="ARBA" id="ARBA00023315"/>
    </source>
</evidence>
<feature type="domain" description="Thiolase N-terminal" evidence="13">
    <location>
        <begin position="16"/>
        <end position="270"/>
    </location>
</feature>
<reference evidence="15 16" key="1">
    <citation type="journal article" date="2019" name="Sci. Rep.">
        <title>Comparative genomics of chytrid fungi reveal insights into the obligate biotrophic and pathogenic lifestyle of Synchytrium endobioticum.</title>
        <authorList>
            <person name="van de Vossenberg B.T.L.H."/>
            <person name="Warris S."/>
            <person name="Nguyen H.D.T."/>
            <person name="van Gent-Pelzer M.P.E."/>
            <person name="Joly D.L."/>
            <person name="van de Geest H.C."/>
            <person name="Bonants P.J.M."/>
            <person name="Smith D.S."/>
            <person name="Levesque C.A."/>
            <person name="van der Lee T.A.J."/>
        </authorList>
    </citation>
    <scope>NUCLEOTIDE SEQUENCE [LARGE SCALE GENOMIC DNA]</scope>
    <source>
        <strain evidence="15 16">JEL517</strain>
    </source>
</reference>
<dbReference type="GO" id="GO:0003988">
    <property type="term" value="F:acetyl-CoA C-acyltransferase activity"/>
    <property type="evidence" value="ECO:0007669"/>
    <property type="project" value="UniProtKB-EC"/>
</dbReference>
<comment type="subcellular location">
    <subcellularLocation>
        <location evidence="1">Peroxisome</location>
    </subcellularLocation>
</comment>
<dbReference type="InterPro" id="IPR020617">
    <property type="entry name" value="Thiolase_C"/>
</dbReference>
<dbReference type="GeneID" id="42007149"/>
<dbReference type="Pfam" id="PF02803">
    <property type="entry name" value="Thiolase_C"/>
    <property type="match status" value="1"/>
</dbReference>